<keyword evidence="9" id="KW-1185">Reference proteome</keyword>
<dbReference type="InterPro" id="IPR051407">
    <property type="entry name" value="Bact_OM_lipoprot/Surf_antigen"/>
</dbReference>
<keyword evidence="6" id="KW-0732">Signal</keyword>
<proteinExistence type="inferred from homology"/>
<feature type="signal peptide" evidence="6">
    <location>
        <begin position="1"/>
        <end position="20"/>
    </location>
</feature>
<dbReference type="Pfam" id="PF05433">
    <property type="entry name" value="Rick_17kDa_Anti"/>
    <property type="match status" value="1"/>
</dbReference>
<gene>
    <name evidence="8" type="primary">omp_1</name>
    <name evidence="8" type="ORF">TMPK1_09610</name>
</gene>
<dbReference type="InterPro" id="IPR008816">
    <property type="entry name" value="Gly_zipper_2TM_dom"/>
</dbReference>
<accession>A0A8S8X827</accession>
<feature type="chain" id="PRO_5035946885" description="17 kDa surface antigen" evidence="6">
    <location>
        <begin position="21"/>
        <end position="141"/>
    </location>
</feature>
<comment type="caution">
    <text evidence="8">The sequence shown here is derived from an EMBL/GenBank/DDBJ whole genome shotgun (WGS) entry which is preliminary data.</text>
</comment>
<feature type="domain" description="Glycine zipper 2TM" evidence="7">
    <location>
        <begin position="29"/>
        <end position="70"/>
    </location>
</feature>
<evidence type="ECO:0000313" key="9">
    <source>
        <dbReference type="Proteomes" id="UP000681075"/>
    </source>
</evidence>
<sequence length="141" mass="14308">MRALILAAFAVVAVPTLAHAQCGGNKTAIGTLAGAAGGGLLGSQFGGGSGKTAMTIAGVVGGGVLGNQVGQRLDAEDCAEQRAAAARRQQRVAEQRSAAYHDPSSGRACREVQSTAFIHGERQIVTGTSCREPDGSWKMVD</sequence>
<dbReference type="EMBL" id="BOPV01000001">
    <property type="protein sequence ID" value="GIL38724.1"/>
    <property type="molecule type" value="Genomic_DNA"/>
</dbReference>
<comment type="subcellular location">
    <subcellularLocation>
        <location evidence="1">Cell outer membrane</location>
        <topology evidence="1">Lipid-anchor</topology>
    </subcellularLocation>
</comment>
<dbReference type="Proteomes" id="UP000681075">
    <property type="component" value="Unassembled WGS sequence"/>
</dbReference>
<keyword evidence="4" id="KW-0472">Membrane</keyword>
<comment type="similarity">
    <text evidence="2">Belongs to the rickettsiale 17 kDa surface antigen family.</text>
</comment>
<evidence type="ECO:0000256" key="3">
    <source>
        <dbReference type="ARBA" id="ARBA00015281"/>
    </source>
</evidence>
<organism evidence="8 9">
    <name type="scientific">Roseiterribacter gracilis</name>
    <dbReference type="NCBI Taxonomy" id="2812848"/>
    <lineage>
        <taxon>Bacteria</taxon>
        <taxon>Pseudomonadati</taxon>
        <taxon>Pseudomonadota</taxon>
        <taxon>Alphaproteobacteria</taxon>
        <taxon>Rhodospirillales</taxon>
        <taxon>Roseiterribacteraceae</taxon>
        <taxon>Roseiterribacter</taxon>
    </lineage>
</organism>
<dbReference type="PANTHER" id="PTHR35603">
    <property type="match status" value="1"/>
</dbReference>
<dbReference type="GO" id="GO:0009279">
    <property type="term" value="C:cell outer membrane"/>
    <property type="evidence" value="ECO:0007669"/>
    <property type="project" value="UniProtKB-SubCell"/>
</dbReference>
<evidence type="ECO:0000256" key="5">
    <source>
        <dbReference type="ARBA" id="ARBA00023288"/>
    </source>
</evidence>
<name>A0A8S8X827_9PROT</name>
<protein>
    <recommendedName>
        <fullName evidence="3">17 kDa surface antigen</fullName>
    </recommendedName>
</protein>
<evidence type="ECO:0000259" key="7">
    <source>
        <dbReference type="Pfam" id="PF05433"/>
    </source>
</evidence>
<evidence type="ECO:0000256" key="1">
    <source>
        <dbReference type="ARBA" id="ARBA00004459"/>
    </source>
</evidence>
<dbReference type="AlphaFoldDB" id="A0A8S8X827"/>
<evidence type="ECO:0000256" key="6">
    <source>
        <dbReference type="SAM" id="SignalP"/>
    </source>
</evidence>
<reference evidence="8" key="1">
    <citation type="submission" date="2021-02" db="EMBL/GenBank/DDBJ databases">
        <title>Genome sequence of Rhodospirillales sp. strain TMPK1 isolated from soil.</title>
        <authorList>
            <person name="Nakai R."/>
            <person name="Kusada H."/>
            <person name="Tamaki H."/>
        </authorList>
    </citation>
    <scope>NUCLEOTIDE SEQUENCE</scope>
    <source>
        <strain evidence="8">TMPK1</strain>
    </source>
</reference>
<dbReference type="RefSeq" id="WP_420241780.1">
    <property type="nucleotide sequence ID" value="NZ_BOPV01000001.1"/>
</dbReference>
<evidence type="ECO:0000313" key="8">
    <source>
        <dbReference type="EMBL" id="GIL38724.1"/>
    </source>
</evidence>
<keyword evidence="5" id="KW-0449">Lipoprotein</keyword>
<evidence type="ECO:0000256" key="4">
    <source>
        <dbReference type="ARBA" id="ARBA00023136"/>
    </source>
</evidence>
<dbReference type="PANTHER" id="PTHR35603:SF2">
    <property type="entry name" value="OUTER MEMBRANE LIPOPROTEIN"/>
    <property type="match status" value="1"/>
</dbReference>
<evidence type="ECO:0000256" key="2">
    <source>
        <dbReference type="ARBA" id="ARBA00008681"/>
    </source>
</evidence>